<dbReference type="PANTHER" id="PTHR11736">
    <property type="entry name" value="MELANOMA-ASSOCIATED ANTIGEN MAGE ANTIGEN"/>
    <property type="match status" value="1"/>
</dbReference>
<accession>A0A914VWW1</accession>
<dbReference type="WBParaSite" id="PSAMB.scaffold263size60343.g3972.t1">
    <property type="protein sequence ID" value="PSAMB.scaffold263size60343.g3972.t1"/>
    <property type="gene ID" value="PSAMB.scaffold263size60343.g3972"/>
</dbReference>
<keyword evidence="1" id="KW-1185">Reference proteome</keyword>
<dbReference type="AlphaFoldDB" id="A0A914VWW1"/>
<name>A0A914VWW1_9BILA</name>
<evidence type="ECO:0000313" key="1">
    <source>
        <dbReference type="Proteomes" id="UP000887566"/>
    </source>
</evidence>
<evidence type="ECO:0000313" key="2">
    <source>
        <dbReference type="WBParaSite" id="PSAMB.scaffold263size60343.g3972.t1"/>
    </source>
</evidence>
<organism evidence="1 2">
    <name type="scientific">Plectus sambesii</name>
    <dbReference type="NCBI Taxonomy" id="2011161"/>
    <lineage>
        <taxon>Eukaryota</taxon>
        <taxon>Metazoa</taxon>
        <taxon>Ecdysozoa</taxon>
        <taxon>Nematoda</taxon>
        <taxon>Chromadorea</taxon>
        <taxon>Plectida</taxon>
        <taxon>Plectina</taxon>
        <taxon>Plectoidea</taxon>
        <taxon>Plectidae</taxon>
        <taxon>Plectus</taxon>
    </lineage>
</organism>
<protein>
    <submittedName>
        <fullName evidence="2">Uncharacterized protein</fullName>
    </submittedName>
</protein>
<sequence length="131" mass="14392">MPILSTVDPPFKGTHELVGAAGTVPAAQDTGISKDAAHPILGDVNKLIAANHQAEFVSHGWIEFHKVTDDASDDGDKFIFAWGPRARVVVDRMMVLKMACLIMDNDEPENWSNHFATAQQAQQDAQQRQNQ</sequence>
<dbReference type="Gene3D" id="1.10.10.1210">
    <property type="entry name" value="MAGE homology domain, winged helix WH2 motif"/>
    <property type="match status" value="1"/>
</dbReference>
<proteinExistence type="predicted"/>
<reference evidence="2" key="1">
    <citation type="submission" date="2022-11" db="UniProtKB">
        <authorList>
            <consortium name="WormBaseParasite"/>
        </authorList>
    </citation>
    <scope>IDENTIFICATION</scope>
</reference>
<dbReference type="PANTHER" id="PTHR11736:SF14">
    <property type="entry name" value="NSE3 HOMOLOG, SMC5-SMC6 COMPLEX COMPONENT"/>
    <property type="match status" value="1"/>
</dbReference>
<dbReference type="Proteomes" id="UP000887566">
    <property type="component" value="Unplaced"/>
</dbReference>
<dbReference type="InterPro" id="IPR041899">
    <property type="entry name" value="MAGE_WH2"/>
</dbReference>
<dbReference type="InterPro" id="IPR037445">
    <property type="entry name" value="MAGE"/>
</dbReference>
<dbReference type="GO" id="GO:0005634">
    <property type="term" value="C:nucleus"/>
    <property type="evidence" value="ECO:0007669"/>
    <property type="project" value="TreeGrafter"/>
</dbReference>